<dbReference type="Gene3D" id="3.50.50.60">
    <property type="entry name" value="FAD/NAD(P)-binding domain"/>
    <property type="match status" value="1"/>
</dbReference>
<dbReference type="GO" id="GO:0016491">
    <property type="term" value="F:oxidoreductase activity"/>
    <property type="evidence" value="ECO:0007669"/>
    <property type="project" value="UniProtKB-KW"/>
</dbReference>
<feature type="domain" description="FAD dependent oxidoreductase" evidence="2">
    <location>
        <begin position="10"/>
        <end position="376"/>
    </location>
</feature>
<dbReference type="AlphaFoldDB" id="A0A284VTY7"/>
<dbReference type="SUPFAM" id="SSF51905">
    <property type="entry name" value="FAD/NAD(P)-binding domain"/>
    <property type="match status" value="1"/>
</dbReference>
<dbReference type="InterPro" id="IPR036188">
    <property type="entry name" value="FAD/NAD-bd_sf"/>
</dbReference>
<dbReference type="Pfam" id="PF01266">
    <property type="entry name" value="DAO"/>
    <property type="match status" value="1"/>
</dbReference>
<evidence type="ECO:0000313" key="4">
    <source>
        <dbReference type="Proteomes" id="UP000218615"/>
    </source>
</evidence>
<evidence type="ECO:0000313" key="3">
    <source>
        <dbReference type="EMBL" id="SNQ62761.1"/>
    </source>
</evidence>
<dbReference type="STRING" id="1392998.ANME2D_02287"/>
<reference evidence="4" key="1">
    <citation type="submission" date="2017-06" db="EMBL/GenBank/DDBJ databases">
        <authorList>
            <person name="Cremers G."/>
        </authorList>
    </citation>
    <scope>NUCLEOTIDE SEQUENCE [LARGE SCALE GENOMIC DNA]</scope>
</reference>
<dbReference type="Gene3D" id="3.30.9.10">
    <property type="entry name" value="D-Amino Acid Oxidase, subunit A, domain 2"/>
    <property type="match status" value="1"/>
</dbReference>
<dbReference type="EMBL" id="FZMP01000236">
    <property type="protein sequence ID" value="SNQ62761.1"/>
    <property type="molecule type" value="Genomic_DNA"/>
</dbReference>
<dbReference type="GO" id="GO:0005737">
    <property type="term" value="C:cytoplasm"/>
    <property type="evidence" value="ECO:0007669"/>
    <property type="project" value="TreeGrafter"/>
</dbReference>
<dbReference type="PANTHER" id="PTHR13847:SF287">
    <property type="entry name" value="FAD-DEPENDENT OXIDOREDUCTASE DOMAIN-CONTAINING PROTEIN 1"/>
    <property type="match status" value="1"/>
</dbReference>
<dbReference type="PANTHER" id="PTHR13847">
    <property type="entry name" value="SARCOSINE DEHYDROGENASE-RELATED"/>
    <property type="match status" value="1"/>
</dbReference>
<name>A0A284VTY7_9EURY</name>
<proteinExistence type="predicted"/>
<keyword evidence="4" id="KW-1185">Reference proteome</keyword>
<accession>A0A284VTY7</accession>
<sequence length="412" mass="45638">MGKGNAMNFDYIIIGAGVIGSSIAYHLKSALPDSKILLLDRNHTAGAGNTARSAALYRNFFSSRTSRMLAESSIRYYLELGDKVQLKPIGYLWLFSEEQWAGSQKAIKQLDPQKNKFEILDRATVTDILRLNTDAKAPFPEVHAGIYCHLCGSINGMALARHYASEFKSLGGDVSFDTDIKSFILTGQKSCYAPWDDVKVSGITDQKGNTYYGEQFVIATGAWTHDLLAPVGIASSVLPKKRQLFALSIKNRDQLLVRPDSDKKPAIILPAGGVYIKPVLERNMLIAGCADDLGQPFMMSNPEPDIRYFHNAIEPVLNHYFPELSDYKLSLKWAGYYDYHWPDMTPVIESEANITWVSGTSGSGIMKADAIGRIAAAGLQGKDEAVLADGTRFEVSRLSLRRRDVEREELII</sequence>
<evidence type="ECO:0000256" key="1">
    <source>
        <dbReference type="ARBA" id="ARBA00023002"/>
    </source>
</evidence>
<dbReference type="InterPro" id="IPR006076">
    <property type="entry name" value="FAD-dep_OxRdtase"/>
</dbReference>
<keyword evidence="1" id="KW-0560">Oxidoreductase</keyword>
<organism evidence="3 4">
    <name type="scientific">Candidatus Methanoperedens nitratireducens</name>
    <dbReference type="NCBI Taxonomy" id="1392998"/>
    <lineage>
        <taxon>Archaea</taxon>
        <taxon>Methanobacteriati</taxon>
        <taxon>Methanobacteriota</taxon>
        <taxon>Stenosarchaea group</taxon>
        <taxon>Methanomicrobia</taxon>
        <taxon>Methanosarcinales</taxon>
        <taxon>ANME-2 cluster</taxon>
        <taxon>Candidatus Methanoperedentaceae</taxon>
        <taxon>Candidatus Methanoperedens</taxon>
    </lineage>
</organism>
<gene>
    <name evidence="3" type="ORF">MNV_860019</name>
</gene>
<dbReference type="Proteomes" id="UP000218615">
    <property type="component" value="Unassembled WGS sequence"/>
</dbReference>
<evidence type="ECO:0000259" key="2">
    <source>
        <dbReference type="Pfam" id="PF01266"/>
    </source>
</evidence>
<protein>
    <recommendedName>
        <fullName evidence="2">FAD dependent oxidoreductase domain-containing protein</fullName>
    </recommendedName>
</protein>